<dbReference type="AlphaFoldDB" id="X1TWK0"/>
<name>X1TWK0_9ZZZZ</name>
<accession>X1TWK0</accession>
<dbReference type="EMBL" id="BARW01023113">
    <property type="protein sequence ID" value="GAI91940.1"/>
    <property type="molecule type" value="Genomic_DNA"/>
</dbReference>
<protein>
    <submittedName>
        <fullName evidence="1">Uncharacterized protein</fullName>
    </submittedName>
</protein>
<proteinExistence type="predicted"/>
<evidence type="ECO:0000313" key="1">
    <source>
        <dbReference type="EMBL" id="GAI91940.1"/>
    </source>
</evidence>
<gene>
    <name evidence="1" type="ORF">S12H4_38404</name>
</gene>
<sequence length="150" mass="16804">MITLEVQSPSTSNLLTLASSVPIGQSAIVHTEGRNDMATSQILGFHWVVKDPDGLVVEDYEDWTLFGVAPRDTEERRTPRFDLDKTGTYTLKADLLMNPDNPVVVDSYEGDLCTVTTELPPEYELIQHTIYHFAYLYDGDVEVSTATFKT</sequence>
<reference evidence="1" key="1">
    <citation type="journal article" date="2014" name="Front. Microbiol.">
        <title>High frequency of phylogenetically diverse reductive dehalogenase-homologous genes in deep subseafloor sedimentary metagenomes.</title>
        <authorList>
            <person name="Kawai M."/>
            <person name="Futagami T."/>
            <person name="Toyoda A."/>
            <person name="Takaki Y."/>
            <person name="Nishi S."/>
            <person name="Hori S."/>
            <person name="Arai W."/>
            <person name="Tsubouchi T."/>
            <person name="Morono Y."/>
            <person name="Uchiyama I."/>
            <person name="Ito T."/>
            <person name="Fujiyama A."/>
            <person name="Inagaki F."/>
            <person name="Takami H."/>
        </authorList>
    </citation>
    <scope>NUCLEOTIDE SEQUENCE</scope>
    <source>
        <strain evidence="1">Expedition CK06-06</strain>
    </source>
</reference>
<comment type="caution">
    <text evidence="1">The sequence shown here is derived from an EMBL/GenBank/DDBJ whole genome shotgun (WGS) entry which is preliminary data.</text>
</comment>
<feature type="non-terminal residue" evidence="1">
    <location>
        <position position="150"/>
    </location>
</feature>
<organism evidence="1">
    <name type="scientific">marine sediment metagenome</name>
    <dbReference type="NCBI Taxonomy" id="412755"/>
    <lineage>
        <taxon>unclassified sequences</taxon>
        <taxon>metagenomes</taxon>
        <taxon>ecological metagenomes</taxon>
    </lineage>
</organism>